<dbReference type="PANTHER" id="PTHR42686">
    <property type="entry name" value="GH17980P-RELATED"/>
    <property type="match status" value="1"/>
</dbReference>
<accession>A0A7S8IF59</accession>
<dbReference type="EMBL" id="CP062983">
    <property type="protein sequence ID" value="QPC82588.1"/>
    <property type="molecule type" value="Genomic_DNA"/>
</dbReference>
<dbReference type="InterPro" id="IPR036812">
    <property type="entry name" value="NAD(P)_OxRdtase_dom_sf"/>
</dbReference>
<dbReference type="CDD" id="cd19105">
    <property type="entry name" value="AKR_unchar"/>
    <property type="match status" value="1"/>
</dbReference>
<dbReference type="Pfam" id="PF00248">
    <property type="entry name" value="Aldo_ket_red"/>
    <property type="match status" value="1"/>
</dbReference>
<dbReference type="SUPFAM" id="SSF51430">
    <property type="entry name" value="NAD(P)-linked oxidoreductase"/>
    <property type="match status" value="1"/>
</dbReference>
<dbReference type="Gene3D" id="3.20.20.100">
    <property type="entry name" value="NADP-dependent oxidoreductase domain"/>
    <property type="match status" value="1"/>
</dbReference>
<keyword evidence="3" id="KW-1185">Reference proteome</keyword>
<evidence type="ECO:0000313" key="2">
    <source>
        <dbReference type="EMBL" id="QPC82588.1"/>
    </source>
</evidence>
<feature type="domain" description="NADP-dependent oxidoreductase" evidence="1">
    <location>
        <begin position="22"/>
        <end position="302"/>
    </location>
</feature>
<dbReference type="PANTHER" id="PTHR42686:SF1">
    <property type="entry name" value="GH17980P-RELATED"/>
    <property type="match status" value="1"/>
</dbReference>
<dbReference type="KEGG" id="pmet:G4Y79_23345"/>
<name>A0A7S8IF59_9CHLR</name>
<gene>
    <name evidence="2" type="ORF">G4Y79_23345</name>
</gene>
<dbReference type="AlphaFoldDB" id="A0A7S8IF59"/>
<dbReference type="InterPro" id="IPR023210">
    <property type="entry name" value="NADP_OxRdtase_dom"/>
</dbReference>
<dbReference type="RefSeq" id="WP_195170657.1">
    <property type="nucleotide sequence ID" value="NZ_CP062983.1"/>
</dbReference>
<evidence type="ECO:0000259" key="1">
    <source>
        <dbReference type="Pfam" id="PF00248"/>
    </source>
</evidence>
<dbReference type="Proteomes" id="UP000594468">
    <property type="component" value="Chromosome"/>
</dbReference>
<dbReference type="GO" id="GO:0005829">
    <property type="term" value="C:cytosol"/>
    <property type="evidence" value="ECO:0007669"/>
    <property type="project" value="TreeGrafter"/>
</dbReference>
<evidence type="ECO:0000313" key="3">
    <source>
        <dbReference type="Proteomes" id="UP000594468"/>
    </source>
</evidence>
<protein>
    <submittedName>
        <fullName evidence="2">Aldo/keto reductase</fullName>
    </submittedName>
</protein>
<proteinExistence type="predicted"/>
<dbReference type="InterPro" id="IPR020471">
    <property type="entry name" value="AKR"/>
</dbReference>
<organism evidence="2 3">
    <name type="scientific">Phototrophicus methaneseepsis</name>
    <dbReference type="NCBI Taxonomy" id="2710758"/>
    <lineage>
        <taxon>Bacteria</taxon>
        <taxon>Bacillati</taxon>
        <taxon>Chloroflexota</taxon>
        <taxon>Candidatus Thermofontia</taxon>
        <taxon>Phototrophicales</taxon>
        <taxon>Phototrophicaceae</taxon>
        <taxon>Phototrophicus</taxon>
    </lineage>
</organism>
<reference evidence="2 3" key="1">
    <citation type="submission" date="2020-02" db="EMBL/GenBank/DDBJ databases">
        <authorList>
            <person name="Zheng R.K."/>
            <person name="Sun C.M."/>
        </authorList>
    </citation>
    <scope>NUCLEOTIDE SEQUENCE [LARGE SCALE GENOMIC DNA]</scope>
    <source>
        <strain evidence="3">rifampicinis</strain>
    </source>
</reference>
<dbReference type="GO" id="GO:0016491">
    <property type="term" value="F:oxidoreductase activity"/>
    <property type="evidence" value="ECO:0007669"/>
    <property type="project" value="InterPro"/>
</dbReference>
<dbReference type="PRINTS" id="PR00069">
    <property type="entry name" value="ALDKETRDTASE"/>
</dbReference>
<sequence length="313" mass="34575">MDTVTLGRTNLKATVMGMGGGGPSRLGSRDDGIPEAESIDIVRRALDAGVNFIDTAEAYGTESIIGKAIAGHPRDDIIISTKKTTWDGQPLTRENVIASLEDSLRRLQTDYVDIYHLHGVKLADYETYVQDMVPVMQDLRQQGKIRFLGITEAWNGDVEHTMLQRALKDDIWDVMMVGFNLLNQSARETVLQPCIEKNIGTLIMFAVRRALSLPDHLQETLQHLIETGELSPDDIDLTQPLGFLTADGIAESIPDAAYRFCRYEPGAHVILSGTGNPAHLQENIASLQRPPLPAPIVERLKHIFRNVTSVTGQ</sequence>